<feature type="region of interest" description="Disordered" evidence="2">
    <location>
        <begin position="402"/>
        <end position="447"/>
    </location>
</feature>
<dbReference type="RefSeq" id="WP_008841423.1">
    <property type="nucleotide sequence ID" value="NZ_CP066046.1"/>
</dbReference>
<comment type="caution">
    <text evidence="5">The sequence shown here is derived from an EMBL/GenBank/DDBJ whole genome shotgun (WGS) entry which is preliminary data.</text>
</comment>
<evidence type="ECO:0000259" key="4">
    <source>
        <dbReference type="Pfam" id="PF25888"/>
    </source>
</evidence>
<dbReference type="AlphaFoldDB" id="A0AAW8YEZ9"/>
<evidence type="ECO:0000256" key="1">
    <source>
        <dbReference type="ARBA" id="ARBA00093462"/>
    </source>
</evidence>
<dbReference type="EMBL" id="JAWJAV010000001">
    <property type="protein sequence ID" value="MDV2620157.1"/>
    <property type="molecule type" value="Genomic_DNA"/>
</dbReference>
<feature type="domain" description="DnaB/C C-terminal" evidence="3">
    <location>
        <begin position="318"/>
        <end position="392"/>
    </location>
</feature>
<dbReference type="InterPro" id="IPR006343">
    <property type="entry name" value="DnaB/C_C"/>
</dbReference>
<feature type="compositionally biased region" description="Polar residues" evidence="2">
    <location>
        <begin position="431"/>
        <end position="447"/>
    </location>
</feature>
<dbReference type="Pfam" id="PF07261">
    <property type="entry name" value="DnaB_2"/>
    <property type="match status" value="1"/>
</dbReference>
<dbReference type="InterPro" id="IPR058660">
    <property type="entry name" value="WHD_DnaB"/>
</dbReference>
<evidence type="ECO:0000313" key="5">
    <source>
        <dbReference type="EMBL" id="MDV2620157.1"/>
    </source>
</evidence>
<reference evidence="5" key="2">
    <citation type="submission" date="2023-10" db="EMBL/GenBank/DDBJ databases">
        <authorList>
            <person name="Khurajog B."/>
        </authorList>
    </citation>
    <scope>NUCLEOTIDE SEQUENCE</scope>
    <source>
        <strain evidence="5">BF9</strain>
    </source>
</reference>
<organism evidence="5 6">
    <name type="scientific">Pediococcus acidilactici</name>
    <dbReference type="NCBI Taxonomy" id="1254"/>
    <lineage>
        <taxon>Bacteria</taxon>
        <taxon>Bacillati</taxon>
        <taxon>Bacillota</taxon>
        <taxon>Bacilli</taxon>
        <taxon>Lactobacillales</taxon>
        <taxon>Lactobacillaceae</taxon>
        <taxon>Pediococcus</taxon>
        <taxon>Pediococcus acidilactici group</taxon>
    </lineage>
</organism>
<feature type="compositionally biased region" description="Basic residues" evidence="2">
    <location>
        <begin position="402"/>
        <end position="415"/>
    </location>
</feature>
<feature type="compositionally biased region" description="Basic and acidic residues" evidence="2">
    <location>
        <begin position="420"/>
        <end position="430"/>
    </location>
</feature>
<name>A0AAW8YEZ9_PEDAC</name>
<comment type="similarity">
    <text evidence="1">Belongs to the DnaB/DnaD family.</text>
</comment>
<protein>
    <submittedName>
        <fullName evidence="5">DnaD domain protein</fullName>
    </submittedName>
</protein>
<sequence>MTEPMGNLAPNDSFIVNTDRQMTDYESRALTALYRPLLSSDAYSLAMTLWELNEEATVLNEQFTHTILLNWLGIDLPAIMEARGRLEALGLLKTFRKQVDNRALFLYVLQAPADPITFFKDDTLSALLLGAVGENEFERLSRRLIKRQVEHADFYDVSKNLGDYFQIGSSVVDKPRPISAVQKQIQLDEPQTDSETLNNNFDFNLLTQMLSTSFVDRQSLEENRHLIMVEQTIYGITESEMAELIKSATNFQDNRIDSRTLKTRIAQKYANANQQGAKKTASSAAMPTSPTKLNLEGLTAEEQTVIKSTYALAPVDFIDQIKQETGGFTTTAEKRVITGIVETGQLPVSVVNFLIFYVLVDQGRATLNKNLVEAIANEWIKNGVKTPQKALEFVRERQAKKQKQATKSYGRRKPVVQRETLPDWAKKDTKTATNNANDSQAVPTTAEINAKLKKLRERRKEE</sequence>
<evidence type="ECO:0000259" key="3">
    <source>
        <dbReference type="Pfam" id="PF07261"/>
    </source>
</evidence>
<accession>A0AAW8YEZ9</accession>
<proteinExistence type="inferred from homology"/>
<dbReference type="Pfam" id="PF25888">
    <property type="entry name" value="WHD_DnaB"/>
    <property type="match status" value="1"/>
</dbReference>
<dbReference type="Proteomes" id="UP001280897">
    <property type="component" value="Unassembled WGS sequence"/>
</dbReference>
<gene>
    <name evidence="5" type="ORF">R0G89_00205</name>
</gene>
<reference evidence="5" key="1">
    <citation type="journal article" date="2023" name="PeerJ">
        <title>Selection and evaluation of lactic acid bacteria from chicken feces in Thailand as potential probiotics.</title>
        <authorList>
            <person name="Khurajog B."/>
            <person name="Disastra Y."/>
            <person name="Lawwyne L.D."/>
            <person name="Sirichokchatchawan W."/>
            <person name="Niyomtham W."/>
            <person name="Yindee J."/>
            <person name="Hampson D.J."/>
            <person name="Prapasarakul N."/>
        </authorList>
    </citation>
    <scope>NUCLEOTIDE SEQUENCE</scope>
    <source>
        <strain evidence="5">BF9</strain>
    </source>
</reference>
<feature type="domain" description="Replicative helicase loading/DNA remodeling protein DnaB N-terminal winged helix" evidence="4">
    <location>
        <begin position="10"/>
        <end position="267"/>
    </location>
</feature>
<evidence type="ECO:0000256" key="2">
    <source>
        <dbReference type="SAM" id="MobiDB-lite"/>
    </source>
</evidence>
<evidence type="ECO:0000313" key="6">
    <source>
        <dbReference type="Proteomes" id="UP001280897"/>
    </source>
</evidence>